<dbReference type="SMART" id="SM00342">
    <property type="entry name" value="HTH_ARAC"/>
    <property type="match status" value="1"/>
</dbReference>
<dbReference type="InterPro" id="IPR032687">
    <property type="entry name" value="AraC-type_N"/>
</dbReference>
<keyword evidence="2" id="KW-0238">DNA-binding</keyword>
<keyword evidence="1" id="KW-0805">Transcription regulation</keyword>
<evidence type="ECO:0000256" key="3">
    <source>
        <dbReference type="ARBA" id="ARBA00023163"/>
    </source>
</evidence>
<evidence type="ECO:0000256" key="2">
    <source>
        <dbReference type="ARBA" id="ARBA00023125"/>
    </source>
</evidence>
<name>A0ABU3C3J3_9GAMM</name>
<dbReference type="Gene3D" id="1.10.10.60">
    <property type="entry name" value="Homeodomain-like"/>
    <property type="match status" value="1"/>
</dbReference>
<reference evidence="6 7" key="1">
    <citation type="submission" date="2023-09" db="EMBL/GenBank/DDBJ databases">
        <authorList>
            <person name="Rey-Velasco X."/>
        </authorList>
    </citation>
    <scope>NUCLEOTIDE SEQUENCE [LARGE SCALE GENOMIC DNA]</scope>
    <source>
        <strain evidence="6 7">W335</strain>
    </source>
</reference>
<evidence type="ECO:0000259" key="5">
    <source>
        <dbReference type="PROSITE" id="PS01124"/>
    </source>
</evidence>
<dbReference type="PRINTS" id="PR00032">
    <property type="entry name" value="HTHARAC"/>
</dbReference>
<dbReference type="Proteomes" id="UP001251857">
    <property type="component" value="Unassembled WGS sequence"/>
</dbReference>
<dbReference type="SUPFAM" id="SSF46689">
    <property type="entry name" value="Homeodomain-like"/>
    <property type="match status" value="1"/>
</dbReference>
<dbReference type="PROSITE" id="PS01124">
    <property type="entry name" value="HTH_ARAC_FAMILY_2"/>
    <property type="match status" value="1"/>
</dbReference>
<evidence type="ECO:0000313" key="6">
    <source>
        <dbReference type="EMBL" id="MDT0636115.1"/>
    </source>
</evidence>
<gene>
    <name evidence="6" type="ORF">RM532_14265</name>
</gene>
<dbReference type="InterPro" id="IPR018060">
    <property type="entry name" value="HTH_AraC"/>
</dbReference>
<dbReference type="RefSeq" id="WP_311654010.1">
    <property type="nucleotide sequence ID" value="NZ_JAVRIB010000019.1"/>
</dbReference>
<dbReference type="Pfam" id="PF12833">
    <property type="entry name" value="HTH_18"/>
    <property type="match status" value="1"/>
</dbReference>
<organism evidence="6 7">
    <name type="scientific">Spectribacter hydrogenoxidans</name>
    <dbReference type="NCBI Taxonomy" id="3075608"/>
    <lineage>
        <taxon>Bacteria</taxon>
        <taxon>Pseudomonadati</taxon>
        <taxon>Pseudomonadota</taxon>
        <taxon>Gammaproteobacteria</taxon>
        <taxon>Salinisphaerales</taxon>
        <taxon>Salinisphaeraceae</taxon>
        <taxon>Spectribacter</taxon>
    </lineage>
</organism>
<feature type="region of interest" description="Disordered" evidence="4">
    <location>
        <begin position="328"/>
        <end position="354"/>
    </location>
</feature>
<proteinExistence type="predicted"/>
<feature type="domain" description="HTH araC/xylS-type" evidence="5">
    <location>
        <begin position="258"/>
        <end position="337"/>
    </location>
</feature>
<comment type="caution">
    <text evidence="6">The sequence shown here is derived from an EMBL/GenBank/DDBJ whole genome shotgun (WGS) entry which is preliminary data.</text>
</comment>
<dbReference type="PANTHER" id="PTHR47894:SF1">
    <property type="entry name" value="HTH-TYPE TRANSCRIPTIONAL REGULATOR VQSM"/>
    <property type="match status" value="1"/>
</dbReference>
<keyword evidence="7" id="KW-1185">Reference proteome</keyword>
<accession>A0ABU3C3J3</accession>
<dbReference type="Pfam" id="PF12625">
    <property type="entry name" value="Arabinose_bd"/>
    <property type="match status" value="1"/>
</dbReference>
<dbReference type="InterPro" id="IPR020449">
    <property type="entry name" value="Tscrpt_reg_AraC-type_HTH"/>
</dbReference>
<dbReference type="EMBL" id="JAVRIB010000019">
    <property type="protein sequence ID" value="MDT0636115.1"/>
    <property type="molecule type" value="Genomic_DNA"/>
</dbReference>
<sequence length="354" mass="39306">MSTERRVPARYYARLIEVLRDQDVDTDAVVADSGIPADELFDVDGTLPLERIESLLAAARTATARTDIALALAAALKLTSHSAVSYGILSSPTAGYALGLVARYFGLILPMFRVRYGCRDEIMRLRLTPAAGMSHESFAFHLELIVACVHWELRDLIAGDMPPYDVYFSIDTPPHVARYEALREMRIHFGTLDQPGAEMAWPRDLASRPLALSDPTALRMAENRCAEMIERVRVREGIASWVGMMLREANGPPPGHCELAAALNISSRTLDRYLRKEGATFRELSKQATQQRAGRLLSEGRLSVTEVAMELGYSDVANFTRAFRRDTGLTPSEWRQQPPIGDGESPDTADARWV</sequence>
<evidence type="ECO:0000256" key="4">
    <source>
        <dbReference type="SAM" id="MobiDB-lite"/>
    </source>
</evidence>
<evidence type="ECO:0000256" key="1">
    <source>
        <dbReference type="ARBA" id="ARBA00023015"/>
    </source>
</evidence>
<protein>
    <submittedName>
        <fullName evidence="6">AraC family transcriptional regulator ligand-binding domain-containing protein</fullName>
    </submittedName>
</protein>
<dbReference type="InterPro" id="IPR009057">
    <property type="entry name" value="Homeodomain-like_sf"/>
</dbReference>
<keyword evidence="3" id="KW-0804">Transcription</keyword>
<evidence type="ECO:0000313" key="7">
    <source>
        <dbReference type="Proteomes" id="UP001251857"/>
    </source>
</evidence>
<dbReference type="PANTHER" id="PTHR47894">
    <property type="entry name" value="HTH-TYPE TRANSCRIPTIONAL REGULATOR GADX"/>
    <property type="match status" value="1"/>
</dbReference>